<dbReference type="PANTHER" id="PTHR45674:SF4">
    <property type="entry name" value="DNA LIGASE 1"/>
    <property type="match status" value="1"/>
</dbReference>
<proteinExistence type="inferred from homology"/>
<evidence type="ECO:0000313" key="4">
    <source>
        <dbReference type="EMBL" id="HFW32668.1"/>
    </source>
</evidence>
<dbReference type="InterPro" id="IPR012310">
    <property type="entry name" value="DNA_ligase_ATP-dep_cent"/>
</dbReference>
<dbReference type="PANTHER" id="PTHR45674">
    <property type="entry name" value="DNA LIGASE 1/3 FAMILY MEMBER"/>
    <property type="match status" value="1"/>
</dbReference>
<dbReference type="SUPFAM" id="SSF56091">
    <property type="entry name" value="DNA ligase/mRNA capping enzyme, catalytic domain"/>
    <property type="match status" value="1"/>
</dbReference>
<dbReference type="Pfam" id="PF01068">
    <property type="entry name" value="DNA_ligase_A_M"/>
    <property type="match status" value="1"/>
</dbReference>
<dbReference type="CDD" id="cd07906">
    <property type="entry name" value="Adenylation_DNA_ligase_LigD_LigC"/>
    <property type="match status" value="1"/>
</dbReference>
<evidence type="ECO:0000259" key="3">
    <source>
        <dbReference type="PROSITE" id="PS50160"/>
    </source>
</evidence>
<keyword evidence="2 4" id="KW-0436">Ligase</keyword>
<protein>
    <submittedName>
        <fullName evidence="4">DNA ligase</fullName>
    </submittedName>
</protein>
<comment type="similarity">
    <text evidence="1">Belongs to the ATP-dependent DNA ligase family.</text>
</comment>
<dbReference type="NCBIfam" id="TIGR02779">
    <property type="entry name" value="NHEJ_ligase_lig"/>
    <property type="match status" value="1"/>
</dbReference>
<organism evidence="4">
    <name type="scientific">Archaeoglobus fulgidus</name>
    <dbReference type="NCBI Taxonomy" id="2234"/>
    <lineage>
        <taxon>Archaea</taxon>
        <taxon>Methanobacteriati</taxon>
        <taxon>Methanobacteriota</taxon>
        <taxon>Archaeoglobi</taxon>
        <taxon>Archaeoglobales</taxon>
        <taxon>Archaeoglobaceae</taxon>
        <taxon>Archaeoglobus</taxon>
    </lineage>
</organism>
<comment type="caution">
    <text evidence="4">The sequence shown here is derived from an EMBL/GenBank/DDBJ whole genome shotgun (WGS) entry which is preliminary data.</text>
</comment>
<feature type="domain" description="ATP-dependent DNA ligase family profile" evidence="3">
    <location>
        <begin position="106"/>
        <end position="228"/>
    </location>
</feature>
<dbReference type="AlphaFoldDB" id="A0A7C3RE14"/>
<name>A0A7C3RE14_ARCFL</name>
<evidence type="ECO:0000256" key="2">
    <source>
        <dbReference type="ARBA" id="ARBA00022598"/>
    </source>
</evidence>
<reference evidence="4" key="1">
    <citation type="journal article" date="2020" name="mSystems">
        <title>Genome- and Community-Level Interaction Insights into Carbon Utilization and Element Cycling Functions of Hydrothermarchaeota in Hydrothermal Sediment.</title>
        <authorList>
            <person name="Zhou Z."/>
            <person name="Liu Y."/>
            <person name="Xu W."/>
            <person name="Pan J."/>
            <person name="Luo Z.H."/>
            <person name="Li M."/>
        </authorList>
    </citation>
    <scope>NUCLEOTIDE SEQUENCE [LARGE SCALE GENOMIC DNA]</scope>
    <source>
        <strain evidence="4">SpSt-87</strain>
    </source>
</reference>
<dbReference type="Pfam" id="PF04679">
    <property type="entry name" value="DNA_ligase_A_C"/>
    <property type="match status" value="1"/>
</dbReference>
<accession>A0A7C3RE14</accession>
<dbReference type="EMBL" id="DTLB01000040">
    <property type="protein sequence ID" value="HFW32668.1"/>
    <property type="molecule type" value="Genomic_DNA"/>
</dbReference>
<dbReference type="Gene3D" id="3.30.1490.70">
    <property type="match status" value="1"/>
</dbReference>
<sequence length="313" mass="36577">MSWFERKIKPMLAVKSKPFSSDDYIYEVKWDGTRCLAFADTERRRLRLQNRRLLDITYRYPELKVLDAVDRNAILDGEIVVMKDGKPSFPLLQKREHVDNRVKIEIYSKTIPAVYIVFDVLYCDGWVVDLELMERKKILSEILQNRGRVIMADWIEGDGEELYRKAVEMGLEGIVAKKKDGKYLMGKRSNLWKKIKKGNTLDCVIVGWIEGEGERAETFGSLVLAVYEDGKLRHVGNVGTGFDAEFLTWFSKKLRDIEIEKPLLDIESRNVHWVRPEYVCEVEFLEFTEDGKLRAPVFLRLREDKSPEECKID</sequence>
<dbReference type="GO" id="GO:0003910">
    <property type="term" value="F:DNA ligase (ATP) activity"/>
    <property type="evidence" value="ECO:0007669"/>
    <property type="project" value="InterPro"/>
</dbReference>
<dbReference type="InterPro" id="IPR050191">
    <property type="entry name" value="ATP-dep_DNA_ligase"/>
</dbReference>
<dbReference type="InterPro" id="IPR012309">
    <property type="entry name" value="DNA_ligase_ATP-dep_C"/>
</dbReference>
<dbReference type="Gene3D" id="3.30.470.30">
    <property type="entry name" value="DNA ligase/mRNA capping enzyme"/>
    <property type="match status" value="1"/>
</dbReference>
<dbReference type="InterPro" id="IPR014146">
    <property type="entry name" value="LigD_ligase_dom"/>
</dbReference>
<dbReference type="GO" id="GO:0005524">
    <property type="term" value="F:ATP binding"/>
    <property type="evidence" value="ECO:0007669"/>
    <property type="project" value="InterPro"/>
</dbReference>
<dbReference type="SUPFAM" id="SSF50249">
    <property type="entry name" value="Nucleic acid-binding proteins"/>
    <property type="match status" value="1"/>
</dbReference>
<dbReference type="GO" id="GO:0006281">
    <property type="term" value="P:DNA repair"/>
    <property type="evidence" value="ECO:0007669"/>
    <property type="project" value="InterPro"/>
</dbReference>
<dbReference type="PROSITE" id="PS50160">
    <property type="entry name" value="DNA_LIGASE_A3"/>
    <property type="match status" value="1"/>
</dbReference>
<gene>
    <name evidence="4" type="ORF">ENW66_06945</name>
</gene>
<dbReference type="GO" id="GO:0006310">
    <property type="term" value="P:DNA recombination"/>
    <property type="evidence" value="ECO:0007669"/>
    <property type="project" value="InterPro"/>
</dbReference>
<evidence type="ECO:0000256" key="1">
    <source>
        <dbReference type="ARBA" id="ARBA00007572"/>
    </source>
</evidence>
<dbReference type="CDD" id="cd07971">
    <property type="entry name" value="OBF_DNA_ligase_LigD"/>
    <property type="match status" value="1"/>
</dbReference>
<dbReference type="InterPro" id="IPR012340">
    <property type="entry name" value="NA-bd_OB-fold"/>
</dbReference>
<dbReference type="Gene3D" id="2.40.50.140">
    <property type="entry name" value="Nucleic acid-binding proteins"/>
    <property type="match status" value="1"/>
</dbReference>